<dbReference type="EMBL" id="CT573073">
    <property type="protein sequence ID" value="CAJ71086.1"/>
    <property type="molecule type" value="Genomic_DNA"/>
</dbReference>
<name>Q1PV25_KUEST</name>
<protein>
    <submittedName>
        <fullName evidence="1">Uncharacterized protein</fullName>
    </submittedName>
</protein>
<accession>Q1PV25</accession>
<dbReference type="AlphaFoldDB" id="Q1PV25"/>
<proteinExistence type="predicted"/>
<reference evidence="1" key="1">
    <citation type="journal article" date="2006" name="Nature">
        <title>Deciphering the evolution and metabolism of an anammox bacterium from a community genome.</title>
        <authorList>
            <person name="Strous M."/>
            <person name="Pelletier E."/>
            <person name="Mangenot S."/>
            <person name="Rattei T."/>
            <person name="Lehner A."/>
            <person name="Taylor M.W."/>
            <person name="Horn M."/>
            <person name="Daims H."/>
            <person name="Bartol-Mavel D."/>
            <person name="Wincker P."/>
            <person name="Barbe V."/>
            <person name="Fonknechten N."/>
            <person name="Vallenet D."/>
            <person name="Segurens B."/>
            <person name="Schenowitz-Truong C."/>
            <person name="Medigue C."/>
            <person name="Collingro A."/>
            <person name="Snel B."/>
            <person name="Dutilh B.E."/>
            <person name="OpDenCamp H.J.M."/>
            <person name="vanDerDrift C."/>
            <person name="Cirpus I."/>
            <person name="vanDePas-Schoonen K.T."/>
            <person name="Harhangi H.R."/>
            <person name="vanNiftrik L."/>
            <person name="Schmid M."/>
            <person name="Keltjens J."/>
            <person name="vanDeVossenberg J."/>
            <person name="Kartal B."/>
            <person name="Meier H."/>
            <person name="Frishman D."/>
            <person name="Huynen M.A."/>
            <person name="Mewes H."/>
            <person name="Weissenbach J."/>
            <person name="Jetten M.S.M."/>
            <person name="Wagner M."/>
            <person name="LePaslier D."/>
        </authorList>
    </citation>
    <scope>NUCLEOTIDE SEQUENCE</scope>
</reference>
<gene>
    <name evidence="1" type="ORF">kustc0341</name>
</gene>
<reference evidence="1" key="2">
    <citation type="submission" date="2006-01" db="EMBL/GenBank/DDBJ databases">
        <authorList>
            <person name="Genoscope"/>
        </authorList>
    </citation>
    <scope>NUCLEOTIDE SEQUENCE</scope>
</reference>
<organism evidence="1">
    <name type="scientific">Kuenenia stuttgartiensis</name>
    <dbReference type="NCBI Taxonomy" id="174633"/>
    <lineage>
        <taxon>Bacteria</taxon>
        <taxon>Pseudomonadati</taxon>
        <taxon>Planctomycetota</taxon>
        <taxon>Candidatus Brocadiia</taxon>
        <taxon>Candidatus Brocadiales</taxon>
        <taxon>Candidatus Brocadiaceae</taxon>
        <taxon>Candidatus Kuenenia</taxon>
    </lineage>
</organism>
<evidence type="ECO:0000313" key="1">
    <source>
        <dbReference type="EMBL" id="CAJ71086.1"/>
    </source>
</evidence>
<sequence length="81" mass="8826">MYCGKNPVCHLGFICHFSADRRLDWRHKTFGSGYKPEPANVVSGAITFPNSSLGGISGSLQIFAPACLSAGRYCITRILFD</sequence>